<dbReference type="Gene3D" id="3.30.40.10">
    <property type="entry name" value="Zinc/RING finger domain, C3HC4 (zinc finger)"/>
    <property type="match status" value="1"/>
</dbReference>
<dbReference type="GO" id="GO:0016567">
    <property type="term" value="P:protein ubiquitination"/>
    <property type="evidence" value="ECO:0007669"/>
    <property type="project" value="TreeGrafter"/>
</dbReference>
<feature type="region of interest" description="Disordered" evidence="4">
    <location>
        <begin position="1"/>
        <end position="21"/>
    </location>
</feature>
<dbReference type="InterPro" id="IPR040178">
    <property type="entry name" value="RNF220_RING"/>
</dbReference>
<organism evidence="6 7">
    <name type="scientific">Ridgeia piscesae</name>
    <name type="common">Tubeworm</name>
    <dbReference type="NCBI Taxonomy" id="27915"/>
    <lineage>
        <taxon>Eukaryota</taxon>
        <taxon>Metazoa</taxon>
        <taxon>Spiralia</taxon>
        <taxon>Lophotrochozoa</taxon>
        <taxon>Annelida</taxon>
        <taxon>Polychaeta</taxon>
        <taxon>Sedentaria</taxon>
        <taxon>Canalipalpata</taxon>
        <taxon>Sabellida</taxon>
        <taxon>Siboglinidae</taxon>
        <taxon>Ridgeia</taxon>
    </lineage>
</organism>
<keyword evidence="7" id="KW-1185">Reference proteome</keyword>
<feature type="region of interest" description="Disordered" evidence="4">
    <location>
        <begin position="120"/>
        <end position="155"/>
    </location>
</feature>
<dbReference type="GO" id="GO:0061630">
    <property type="term" value="F:ubiquitin protein ligase activity"/>
    <property type="evidence" value="ECO:0007669"/>
    <property type="project" value="TreeGrafter"/>
</dbReference>
<dbReference type="Pfam" id="PF15926">
    <property type="entry name" value="RNF220"/>
    <property type="match status" value="1"/>
</dbReference>
<dbReference type="Proteomes" id="UP001209878">
    <property type="component" value="Unassembled WGS sequence"/>
</dbReference>
<feature type="non-terminal residue" evidence="6">
    <location>
        <position position="238"/>
    </location>
</feature>
<dbReference type="PROSITE" id="PS50089">
    <property type="entry name" value="ZF_RING_2"/>
    <property type="match status" value="1"/>
</dbReference>
<evidence type="ECO:0000259" key="5">
    <source>
        <dbReference type="PROSITE" id="PS50089"/>
    </source>
</evidence>
<dbReference type="CDD" id="cd16563">
    <property type="entry name" value="RING-HC_RNF220"/>
    <property type="match status" value="1"/>
</dbReference>
<keyword evidence="2" id="KW-0862">Zinc</keyword>
<evidence type="ECO:0000313" key="7">
    <source>
        <dbReference type="Proteomes" id="UP001209878"/>
    </source>
</evidence>
<feature type="compositionally biased region" description="Polar residues" evidence="4">
    <location>
        <begin position="1"/>
        <end position="14"/>
    </location>
</feature>
<sequence>SRTVTCRADTPSTDDSSKCRYETFQRIQSERQSRMADGEEEDAEYEEYTWAGQTRVRVTTMLEGGLADEDGDLNVDEDESEMFGRPQYSEGDLIPCCSDEPAEERARKALRKAVLRNENGLTSASRESGSASVSEVPPQRESNASSTAASTTSDSCQVDPSEVIASLKARIQQDVVQLAKSNVPRCLICMEMYTRPLTSIQCWHVHCEDCWLRTLGAKKLCPQCNMITSPADLRRIYL</sequence>
<feature type="compositionally biased region" description="Acidic residues" evidence="4">
    <location>
        <begin position="66"/>
        <end position="81"/>
    </location>
</feature>
<accession>A0AAD9KUC9</accession>
<dbReference type="PANTHER" id="PTHR13459">
    <property type="entry name" value="E3 UBIQUITIN-PROTEIN LIGASE RNF220 ISOFORM X1"/>
    <property type="match status" value="1"/>
</dbReference>
<keyword evidence="1 3" id="KW-0863">Zinc-finger</keyword>
<keyword evidence="1 3" id="KW-0479">Metal-binding</keyword>
<reference evidence="6" key="1">
    <citation type="journal article" date="2023" name="Mol. Biol. Evol.">
        <title>Third-Generation Sequencing Reveals the Adaptive Role of the Epigenome in Three Deep-Sea Polychaetes.</title>
        <authorList>
            <person name="Perez M."/>
            <person name="Aroh O."/>
            <person name="Sun Y."/>
            <person name="Lan Y."/>
            <person name="Juniper S.K."/>
            <person name="Young C.R."/>
            <person name="Angers B."/>
            <person name="Qian P.Y."/>
        </authorList>
    </citation>
    <scope>NUCLEOTIDE SEQUENCE</scope>
    <source>
        <strain evidence="6">R07B-5</strain>
    </source>
</reference>
<comment type="caution">
    <text evidence="6">The sequence shown here is derived from an EMBL/GenBank/DDBJ whole genome shotgun (WGS) entry which is preliminary data.</text>
</comment>
<dbReference type="GO" id="GO:0008270">
    <property type="term" value="F:zinc ion binding"/>
    <property type="evidence" value="ECO:0007669"/>
    <property type="project" value="UniProtKB-KW"/>
</dbReference>
<dbReference type="InterPro" id="IPR013083">
    <property type="entry name" value="Znf_RING/FYVE/PHD"/>
</dbReference>
<evidence type="ECO:0000256" key="1">
    <source>
        <dbReference type="ARBA" id="ARBA00022771"/>
    </source>
</evidence>
<evidence type="ECO:0000313" key="6">
    <source>
        <dbReference type="EMBL" id="KAK2177485.1"/>
    </source>
</evidence>
<dbReference type="PANTHER" id="PTHR13459:SF1">
    <property type="entry name" value="E3 UBIQUITIN-PROTEIN LIGASE RNF220 ISOFORM X1"/>
    <property type="match status" value="1"/>
</dbReference>
<protein>
    <recommendedName>
        <fullName evidence="5">RING-type domain-containing protein</fullName>
    </recommendedName>
</protein>
<dbReference type="Pfam" id="PF13923">
    <property type="entry name" value="zf-C3HC4_2"/>
    <property type="match status" value="1"/>
</dbReference>
<dbReference type="InterPro" id="IPR052443">
    <property type="entry name" value="E3_ubiq-ligase_RNF220-like"/>
</dbReference>
<feature type="domain" description="RING-type" evidence="5">
    <location>
        <begin position="186"/>
        <end position="225"/>
    </location>
</feature>
<dbReference type="InterPro" id="IPR031824">
    <property type="entry name" value="RNF220_mid"/>
</dbReference>
<evidence type="ECO:0000256" key="2">
    <source>
        <dbReference type="ARBA" id="ARBA00022833"/>
    </source>
</evidence>
<evidence type="ECO:0000256" key="4">
    <source>
        <dbReference type="SAM" id="MobiDB-lite"/>
    </source>
</evidence>
<name>A0AAD9KUC9_RIDPI</name>
<feature type="region of interest" description="Disordered" evidence="4">
    <location>
        <begin position="66"/>
        <end position="98"/>
    </location>
</feature>
<feature type="compositionally biased region" description="Low complexity" evidence="4">
    <location>
        <begin position="123"/>
        <end position="155"/>
    </location>
</feature>
<proteinExistence type="predicted"/>
<dbReference type="InterPro" id="IPR001841">
    <property type="entry name" value="Znf_RING"/>
</dbReference>
<dbReference type="AlphaFoldDB" id="A0AAD9KUC9"/>
<dbReference type="SUPFAM" id="SSF57850">
    <property type="entry name" value="RING/U-box"/>
    <property type="match status" value="1"/>
</dbReference>
<evidence type="ECO:0000256" key="3">
    <source>
        <dbReference type="PROSITE-ProRule" id="PRU00175"/>
    </source>
</evidence>
<dbReference type="EMBL" id="JAODUO010000594">
    <property type="protein sequence ID" value="KAK2177485.1"/>
    <property type="molecule type" value="Genomic_DNA"/>
</dbReference>
<gene>
    <name evidence="6" type="ORF">NP493_595g00033</name>
</gene>